<proteinExistence type="predicted"/>
<dbReference type="Pfam" id="PF01740">
    <property type="entry name" value="STAS"/>
    <property type="match status" value="1"/>
</dbReference>
<dbReference type="SUPFAM" id="SSF52091">
    <property type="entry name" value="SpoIIaa-like"/>
    <property type="match status" value="1"/>
</dbReference>
<name>A0A285GPI0_9ACTN</name>
<gene>
    <name evidence="2" type="ORF">SAMN05421748_102341</name>
</gene>
<accession>A0A285GPI0</accession>
<feature type="domain" description="STAS" evidence="1">
    <location>
        <begin position="30"/>
        <end position="108"/>
    </location>
</feature>
<dbReference type="Proteomes" id="UP000219612">
    <property type="component" value="Unassembled WGS sequence"/>
</dbReference>
<dbReference type="InterPro" id="IPR002645">
    <property type="entry name" value="STAS_dom"/>
</dbReference>
<organism evidence="2 3">
    <name type="scientific">Paractinoplanes atraurantiacus</name>
    <dbReference type="NCBI Taxonomy" id="1036182"/>
    <lineage>
        <taxon>Bacteria</taxon>
        <taxon>Bacillati</taxon>
        <taxon>Actinomycetota</taxon>
        <taxon>Actinomycetes</taxon>
        <taxon>Micromonosporales</taxon>
        <taxon>Micromonosporaceae</taxon>
        <taxon>Paractinoplanes</taxon>
    </lineage>
</organism>
<evidence type="ECO:0000313" key="3">
    <source>
        <dbReference type="Proteomes" id="UP000219612"/>
    </source>
</evidence>
<dbReference type="OrthoDB" id="3392899at2"/>
<protein>
    <submittedName>
        <fullName evidence="2">STAS domain-containing protein</fullName>
    </submittedName>
</protein>
<dbReference type="InterPro" id="IPR036513">
    <property type="entry name" value="STAS_dom_sf"/>
</dbReference>
<evidence type="ECO:0000313" key="2">
    <source>
        <dbReference type="EMBL" id="SNY25447.1"/>
    </source>
</evidence>
<dbReference type="PROSITE" id="PS50801">
    <property type="entry name" value="STAS"/>
    <property type="match status" value="1"/>
</dbReference>
<dbReference type="EMBL" id="OBDY01000002">
    <property type="protein sequence ID" value="SNY25447.1"/>
    <property type="molecule type" value="Genomic_DNA"/>
</dbReference>
<dbReference type="Gene3D" id="3.30.750.24">
    <property type="entry name" value="STAS domain"/>
    <property type="match status" value="1"/>
</dbReference>
<dbReference type="RefSeq" id="WP_097319082.1">
    <property type="nucleotide sequence ID" value="NZ_OBDY01000002.1"/>
</dbReference>
<dbReference type="AlphaFoldDB" id="A0A285GPI0"/>
<sequence>MTYVINTHRLPGPAMAIAIEPQGRIASAEAADLLRGRFVMVLAATHPERIVVDFSAVPEISEAGVDALRKGRDKATAERASVEVLHAAPQVHEKLRRHGLAELVDEPA</sequence>
<reference evidence="2 3" key="1">
    <citation type="submission" date="2017-09" db="EMBL/GenBank/DDBJ databases">
        <authorList>
            <person name="Ehlers B."/>
            <person name="Leendertz F.H."/>
        </authorList>
    </citation>
    <scope>NUCLEOTIDE SEQUENCE [LARGE SCALE GENOMIC DNA]</scope>
    <source>
        <strain evidence="2 3">CGMCC 4.6857</strain>
    </source>
</reference>
<keyword evidence="3" id="KW-1185">Reference proteome</keyword>
<evidence type="ECO:0000259" key="1">
    <source>
        <dbReference type="PROSITE" id="PS50801"/>
    </source>
</evidence>